<dbReference type="Pfam" id="PF08154">
    <property type="entry name" value="NLE"/>
    <property type="match status" value="1"/>
</dbReference>
<dbReference type="HAMAP" id="MF_03029">
    <property type="entry name" value="WDR12"/>
    <property type="match status" value="1"/>
</dbReference>
<dbReference type="SUPFAM" id="SSF50978">
    <property type="entry name" value="WD40 repeat-like"/>
    <property type="match status" value="1"/>
</dbReference>
<dbReference type="SMART" id="SM00320">
    <property type="entry name" value="WD40"/>
    <property type="match status" value="6"/>
</dbReference>
<keyword evidence="3 7" id="KW-0853">WD repeat</keyword>
<keyword evidence="1 6" id="KW-0690">Ribosome biogenesis</keyword>
<dbReference type="STRING" id="698492.A0A0E9NJ69"/>
<reference evidence="10 11" key="3">
    <citation type="journal article" date="2015" name="Genome Announc.">
        <title>Draft Genome Sequence of the Archiascomycetous Yeast Saitoella complicata.</title>
        <authorList>
            <person name="Yamauchi K."/>
            <person name="Kondo S."/>
            <person name="Hamamoto M."/>
            <person name="Takahashi Y."/>
            <person name="Ogura Y."/>
            <person name="Hayashi T."/>
            <person name="Nishida H."/>
        </authorList>
    </citation>
    <scope>NUCLEOTIDE SEQUENCE [LARGE SCALE GENOMIC DNA]</scope>
    <source>
        <strain evidence="10 11">NRRL Y-17804</strain>
    </source>
</reference>
<evidence type="ECO:0000256" key="6">
    <source>
        <dbReference type="HAMAP-Rule" id="MF_03029"/>
    </source>
</evidence>
<keyword evidence="4" id="KW-0677">Repeat</keyword>
<keyword evidence="2 6" id="KW-0698">rRNA processing</keyword>
<evidence type="ECO:0000256" key="4">
    <source>
        <dbReference type="ARBA" id="ARBA00022737"/>
    </source>
</evidence>
<keyword evidence="5 6" id="KW-0539">Nucleus</keyword>
<dbReference type="InterPro" id="IPR019775">
    <property type="entry name" value="WD40_repeat_CS"/>
</dbReference>
<comment type="subcellular location">
    <subcellularLocation>
        <location evidence="6">Nucleus</location>
        <location evidence="6">Nucleolus</location>
    </subcellularLocation>
    <subcellularLocation>
        <location evidence="6">Nucleus</location>
        <location evidence="6">Nucleoplasm</location>
    </subcellularLocation>
</comment>
<dbReference type="PRINTS" id="PR00320">
    <property type="entry name" value="GPROTEINBRPT"/>
</dbReference>
<dbReference type="InterPro" id="IPR001680">
    <property type="entry name" value="WD40_rpt"/>
</dbReference>
<feature type="repeat" description="WD" evidence="7">
    <location>
        <begin position="357"/>
        <end position="391"/>
    </location>
</feature>
<dbReference type="Gene3D" id="2.130.10.10">
    <property type="entry name" value="YVTN repeat-like/Quinoprotein amine dehydrogenase"/>
    <property type="match status" value="1"/>
</dbReference>
<comment type="similarity">
    <text evidence="6">Belongs to the WD repeat WDR12/YTM1 family.</text>
</comment>
<name>A0A0E9NJ69_SAICN</name>
<gene>
    <name evidence="6" type="primary">YTM1</name>
    <name evidence="10" type="ORF">G7K_4021-t1</name>
</gene>
<evidence type="ECO:0000256" key="8">
    <source>
        <dbReference type="SAM" id="MobiDB-lite"/>
    </source>
</evidence>
<comment type="subunit">
    <text evidence="6">Component of the NOP7 complex, composed of ERB1, NOP7 and YTM1. Within the NOP7 complex ERB1 appears to interact directly with NOP7 and YTM1. The NOP7 complex also associates with the 66S pre-ribosome.</text>
</comment>
<dbReference type="Pfam" id="PF00400">
    <property type="entry name" value="WD40"/>
    <property type="match status" value="4"/>
</dbReference>
<dbReference type="OMA" id="DHKYVEF"/>
<dbReference type="GO" id="GO:0070545">
    <property type="term" value="C:PeBoW complex"/>
    <property type="evidence" value="ECO:0007669"/>
    <property type="project" value="TreeGrafter"/>
</dbReference>
<sequence>MSDQTSDPQSQVQVRFTTRHADVAVPTAPILVPTTLKRYGLSEVINHLLDTDTPTPFDFLINGSFLRTSLDDYLTQNGLSRETVVEIEYIRAVLPPSHLASYEHPDWVGSVHVREKLVLSGAYDGIARVWNMSGDVVCATSAVDAPLKSVKWVDEGRFVTAGMDRTVRLWEWDAQEVAGEDGAAEARCLGRFKGHSAAIEDLAVAGNNVLSAGADGVLNFYSLNTAEQNEASEDEDTGAQRKRRRTAKSAPQAPSYSPLLTLTQSETSSGANPSPLSATIFAPESSELAYTASWDHSVRTYDLPTATLLSTITPTSHPLLSLCALPSLHLLAAGTASRTITLIDPRAGAATTNAGSLTGHTGMVVSVCQNGQSYGVNSASHDGTVRVWDVRAMKGAIHVLRPREEGKMFGVDGGEMGIVGGGEGKRIEVWSHVEKRD</sequence>
<accession>A0A0E9NJ69</accession>
<proteinExistence type="inferred from homology"/>
<dbReference type="GO" id="GO:0043021">
    <property type="term" value="F:ribonucleoprotein complex binding"/>
    <property type="evidence" value="ECO:0007669"/>
    <property type="project" value="UniProtKB-UniRule"/>
</dbReference>
<evidence type="ECO:0000256" key="7">
    <source>
        <dbReference type="PROSITE-ProRule" id="PRU00221"/>
    </source>
</evidence>
<dbReference type="GO" id="GO:0000463">
    <property type="term" value="P:maturation of LSU-rRNA from tricistronic rRNA transcript (SSU-rRNA, 5.8S rRNA, LSU-rRNA)"/>
    <property type="evidence" value="ECO:0007669"/>
    <property type="project" value="UniProtKB-UniRule"/>
</dbReference>
<feature type="region of interest" description="Disordered" evidence="8">
    <location>
        <begin position="228"/>
        <end position="259"/>
    </location>
</feature>
<evidence type="ECO:0000256" key="5">
    <source>
        <dbReference type="ARBA" id="ARBA00023242"/>
    </source>
</evidence>
<keyword evidence="11" id="KW-1185">Reference proteome</keyword>
<dbReference type="InterPro" id="IPR012972">
    <property type="entry name" value="NLE"/>
</dbReference>
<feature type="domain" description="NLE" evidence="9">
    <location>
        <begin position="12"/>
        <end position="74"/>
    </location>
</feature>
<dbReference type="InterPro" id="IPR036322">
    <property type="entry name" value="WD40_repeat_dom_sf"/>
</dbReference>
<dbReference type="AlphaFoldDB" id="A0A0E9NJ69"/>
<evidence type="ECO:0000256" key="2">
    <source>
        <dbReference type="ARBA" id="ARBA00022552"/>
    </source>
</evidence>
<dbReference type="InterPro" id="IPR015943">
    <property type="entry name" value="WD40/YVTN_repeat-like_dom_sf"/>
</dbReference>
<dbReference type="PROSITE" id="PS50294">
    <property type="entry name" value="WD_REPEATS_REGION"/>
    <property type="match status" value="1"/>
</dbReference>
<dbReference type="PROSITE" id="PS50082">
    <property type="entry name" value="WD_REPEATS_2"/>
    <property type="match status" value="1"/>
</dbReference>
<dbReference type="InterPro" id="IPR020472">
    <property type="entry name" value="WD40_PAC1"/>
</dbReference>
<dbReference type="InterPro" id="IPR028599">
    <property type="entry name" value="WDR12/Ytm1"/>
</dbReference>
<comment type="function">
    <text evidence="6">Component of the NOP7 complex, which is required for maturation of the 25S and 5.8S ribosomal RNAs and formation of the 60S ribosome.</text>
</comment>
<comment type="caution">
    <text evidence="10">The sequence shown here is derived from an EMBL/GenBank/DDBJ whole genome shotgun (WGS) entry which is preliminary data.</text>
</comment>
<evidence type="ECO:0000313" key="11">
    <source>
        <dbReference type="Proteomes" id="UP000033140"/>
    </source>
</evidence>
<dbReference type="PANTHER" id="PTHR19855">
    <property type="entry name" value="WD40 REPEAT PROTEIN 12, 37"/>
    <property type="match status" value="1"/>
</dbReference>
<evidence type="ECO:0000259" key="9">
    <source>
        <dbReference type="Pfam" id="PF08154"/>
    </source>
</evidence>
<evidence type="ECO:0000313" key="10">
    <source>
        <dbReference type="EMBL" id="GAO49884.1"/>
    </source>
</evidence>
<dbReference type="PROSITE" id="PS00678">
    <property type="entry name" value="WD_REPEATS_1"/>
    <property type="match status" value="1"/>
</dbReference>
<dbReference type="Proteomes" id="UP000033140">
    <property type="component" value="Unassembled WGS sequence"/>
</dbReference>
<reference evidence="10 11" key="1">
    <citation type="journal article" date="2011" name="J. Gen. Appl. Microbiol.">
        <title>Draft genome sequencing of the enigmatic yeast Saitoella complicata.</title>
        <authorList>
            <person name="Nishida H."/>
            <person name="Hamamoto M."/>
            <person name="Sugiyama J."/>
        </authorList>
    </citation>
    <scope>NUCLEOTIDE SEQUENCE [LARGE SCALE GENOMIC DNA]</scope>
    <source>
        <strain evidence="10 11">NRRL Y-17804</strain>
    </source>
</reference>
<reference evidence="10 11" key="2">
    <citation type="journal article" date="2014" name="J. Gen. Appl. Microbiol.">
        <title>The early diverging ascomycetous budding yeast Saitoella complicata has three histone deacetylases belonging to the Clr6, Hos2, and Rpd3 lineages.</title>
        <authorList>
            <person name="Nishida H."/>
            <person name="Matsumoto T."/>
            <person name="Kondo S."/>
            <person name="Hamamoto M."/>
            <person name="Yoshikawa H."/>
        </authorList>
    </citation>
    <scope>NUCLEOTIDE SEQUENCE [LARGE SCALE GENOMIC DNA]</scope>
    <source>
        <strain evidence="10 11">NRRL Y-17804</strain>
    </source>
</reference>
<protein>
    <recommendedName>
        <fullName evidence="6">Ribosome biogenesis protein YTM1</fullName>
    </recommendedName>
</protein>
<evidence type="ECO:0000256" key="3">
    <source>
        <dbReference type="ARBA" id="ARBA00022574"/>
    </source>
</evidence>
<dbReference type="EMBL" id="BACD03000027">
    <property type="protein sequence ID" value="GAO49884.1"/>
    <property type="molecule type" value="Genomic_DNA"/>
</dbReference>
<dbReference type="GO" id="GO:0005654">
    <property type="term" value="C:nucleoplasm"/>
    <property type="evidence" value="ECO:0007669"/>
    <property type="project" value="UniProtKB-SubCell"/>
</dbReference>
<organism evidence="10 11">
    <name type="scientific">Saitoella complicata (strain BCRC 22490 / CBS 7301 / JCM 7358 / NBRC 10748 / NRRL Y-17804)</name>
    <dbReference type="NCBI Taxonomy" id="698492"/>
    <lineage>
        <taxon>Eukaryota</taxon>
        <taxon>Fungi</taxon>
        <taxon>Dikarya</taxon>
        <taxon>Ascomycota</taxon>
        <taxon>Taphrinomycotina</taxon>
        <taxon>Taphrinomycotina incertae sedis</taxon>
        <taxon>Saitoella</taxon>
    </lineage>
</organism>
<dbReference type="PANTHER" id="PTHR19855:SF11">
    <property type="entry name" value="RIBOSOME BIOGENESIS PROTEIN WDR12"/>
    <property type="match status" value="1"/>
</dbReference>
<dbReference type="GO" id="GO:0000466">
    <property type="term" value="P:maturation of 5.8S rRNA from tricistronic rRNA transcript (SSU-rRNA, 5.8S rRNA, LSU-rRNA)"/>
    <property type="evidence" value="ECO:0007669"/>
    <property type="project" value="UniProtKB-UniRule"/>
</dbReference>
<evidence type="ECO:0000256" key="1">
    <source>
        <dbReference type="ARBA" id="ARBA00022517"/>
    </source>
</evidence>
<dbReference type="GO" id="GO:0030687">
    <property type="term" value="C:preribosome, large subunit precursor"/>
    <property type="evidence" value="ECO:0007669"/>
    <property type="project" value="UniProtKB-UniRule"/>
</dbReference>